<organism evidence="5 6">
    <name type="scientific">Subtercola boreus</name>
    <dbReference type="NCBI Taxonomy" id="120213"/>
    <lineage>
        <taxon>Bacteria</taxon>
        <taxon>Bacillati</taxon>
        <taxon>Actinomycetota</taxon>
        <taxon>Actinomycetes</taxon>
        <taxon>Micrococcales</taxon>
        <taxon>Microbacteriaceae</taxon>
        <taxon>Subtercola</taxon>
    </lineage>
</organism>
<comment type="caution">
    <text evidence="5">The sequence shown here is derived from an EMBL/GenBank/DDBJ whole genome shotgun (WGS) entry which is preliminary data.</text>
</comment>
<dbReference type="SUPFAM" id="SSF46785">
    <property type="entry name" value="Winged helix' DNA-binding domain"/>
    <property type="match status" value="1"/>
</dbReference>
<name>A0A3E0V9Z2_9MICO</name>
<dbReference type="CDD" id="cd07377">
    <property type="entry name" value="WHTH_GntR"/>
    <property type="match status" value="1"/>
</dbReference>
<dbReference type="PANTHER" id="PTHR43537:SF20">
    <property type="entry name" value="HTH-TYPE TRANSCRIPTIONAL REPRESSOR GLAR"/>
    <property type="match status" value="1"/>
</dbReference>
<dbReference type="InterPro" id="IPR008920">
    <property type="entry name" value="TF_FadR/GntR_C"/>
</dbReference>
<gene>
    <name evidence="5" type="ORF">B7R21_19220</name>
</gene>
<sequence length="228" mass="25243">MAIQAKTRNEVAFARLRGDILSGRLIPGQKLAFAELCESYGVSVGVIREALSRLVEQGLVHSAPQQGFFVTTISGPDLVYLTQARCEIESLVLAHAIAEGNVEWESLVLASHHRLVNAPLVSPEDPERLSEEWVERHSDFHQTLLLGCENPRLRGIAGQLRDSAELYRRWSVPFDHEGDRDIAGEHALIVEAVLKRDTALATQRLVEHISKTTSLLLESGVVEGAEKR</sequence>
<keyword evidence="2" id="KW-0238">DNA-binding</keyword>
<dbReference type="Pfam" id="PF00392">
    <property type="entry name" value="GntR"/>
    <property type="match status" value="1"/>
</dbReference>
<dbReference type="Proteomes" id="UP000256709">
    <property type="component" value="Unassembled WGS sequence"/>
</dbReference>
<dbReference type="PROSITE" id="PS50949">
    <property type="entry name" value="HTH_GNTR"/>
    <property type="match status" value="1"/>
</dbReference>
<evidence type="ECO:0000256" key="1">
    <source>
        <dbReference type="ARBA" id="ARBA00023015"/>
    </source>
</evidence>
<evidence type="ECO:0000256" key="2">
    <source>
        <dbReference type="ARBA" id="ARBA00023125"/>
    </source>
</evidence>
<dbReference type="Gene3D" id="1.10.10.10">
    <property type="entry name" value="Winged helix-like DNA-binding domain superfamily/Winged helix DNA-binding domain"/>
    <property type="match status" value="1"/>
</dbReference>
<dbReference type="InterPro" id="IPR011711">
    <property type="entry name" value="GntR_C"/>
</dbReference>
<proteinExistence type="predicted"/>
<dbReference type="PANTHER" id="PTHR43537">
    <property type="entry name" value="TRANSCRIPTIONAL REGULATOR, GNTR FAMILY"/>
    <property type="match status" value="1"/>
</dbReference>
<dbReference type="InterPro" id="IPR036390">
    <property type="entry name" value="WH_DNA-bd_sf"/>
</dbReference>
<keyword evidence="1" id="KW-0805">Transcription regulation</keyword>
<evidence type="ECO:0000256" key="3">
    <source>
        <dbReference type="ARBA" id="ARBA00023163"/>
    </source>
</evidence>
<accession>A0A3E0V9Z2</accession>
<dbReference type="AlphaFoldDB" id="A0A3E0V9Z2"/>
<dbReference type="GO" id="GO:0003700">
    <property type="term" value="F:DNA-binding transcription factor activity"/>
    <property type="evidence" value="ECO:0007669"/>
    <property type="project" value="InterPro"/>
</dbReference>
<reference evidence="5 6" key="1">
    <citation type="submission" date="2017-04" db="EMBL/GenBank/DDBJ databases">
        <title>Comparative genome analysis of Subtercola boreus.</title>
        <authorList>
            <person name="Cho Y.-J."/>
            <person name="Cho A."/>
            <person name="Kim O.-S."/>
            <person name="Lee J.-I."/>
        </authorList>
    </citation>
    <scope>NUCLEOTIDE SEQUENCE [LARGE SCALE GENOMIC DNA]</scope>
    <source>
        <strain evidence="5 6">P27444</strain>
    </source>
</reference>
<evidence type="ECO:0000259" key="4">
    <source>
        <dbReference type="PROSITE" id="PS50949"/>
    </source>
</evidence>
<dbReference type="OrthoDB" id="3864082at2"/>
<evidence type="ECO:0000313" key="6">
    <source>
        <dbReference type="Proteomes" id="UP000256709"/>
    </source>
</evidence>
<dbReference type="GO" id="GO:0003677">
    <property type="term" value="F:DNA binding"/>
    <property type="evidence" value="ECO:0007669"/>
    <property type="project" value="UniProtKB-KW"/>
</dbReference>
<feature type="domain" description="HTH gntR-type" evidence="4">
    <location>
        <begin position="6"/>
        <end position="73"/>
    </location>
</feature>
<dbReference type="InterPro" id="IPR000524">
    <property type="entry name" value="Tscrpt_reg_HTH_GntR"/>
</dbReference>
<dbReference type="SMART" id="SM00345">
    <property type="entry name" value="HTH_GNTR"/>
    <property type="match status" value="1"/>
</dbReference>
<dbReference type="RefSeq" id="WP_116284869.1">
    <property type="nucleotide sequence ID" value="NZ_NBXA01000071.1"/>
</dbReference>
<keyword evidence="3" id="KW-0804">Transcription</keyword>
<evidence type="ECO:0000313" key="5">
    <source>
        <dbReference type="EMBL" id="RFA06636.1"/>
    </source>
</evidence>
<dbReference type="SUPFAM" id="SSF48008">
    <property type="entry name" value="GntR ligand-binding domain-like"/>
    <property type="match status" value="1"/>
</dbReference>
<dbReference type="Gene3D" id="1.20.120.530">
    <property type="entry name" value="GntR ligand-binding domain-like"/>
    <property type="match status" value="1"/>
</dbReference>
<dbReference type="SMART" id="SM00895">
    <property type="entry name" value="FCD"/>
    <property type="match status" value="1"/>
</dbReference>
<dbReference type="EMBL" id="NBXA01000071">
    <property type="protein sequence ID" value="RFA06636.1"/>
    <property type="molecule type" value="Genomic_DNA"/>
</dbReference>
<protein>
    <recommendedName>
        <fullName evidence="4">HTH gntR-type domain-containing protein</fullName>
    </recommendedName>
</protein>
<dbReference type="InterPro" id="IPR036388">
    <property type="entry name" value="WH-like_DNA-bd_sf"/>
</dbReference>
<dbReference type="Pfam" id="PF07729">
    <property type="entry name" value="FCD"/>
    <property type="match status" value="1"/>
</dbReference>